<evidence type="ECO:0000313" key="2">
    <source>
        <dbReference type="EMBL" id="GHI41655.1"/>
    </source>
</evidence>
<protein>
    <submittedName>
        <fullName evidence="2">Uncharacterized protein</fullName>
    </submittedName>
</protein>
<dbReference type="RefSeq" id="WP_226599683.1">
    <property type="nucleotide sequence ID" value="NZ_BNDY01000017.1"/>
</dbReference>
<sequence>MDQFDIAQPLVEYAQHTKGGNINIEYDGQLSGTRRDPTYSRYDLLTRSGDRRTPSPPHSVGNGPIGVRAGESLQTVSADLR</sequence>
<comment type="caution">
    <text evidence="2">The sequence shown here is derived from an EMBL/GenBank/DDBJ whole genome shotgun (WGS) entry which is preliminary data.</text>
</comment>
<gene>
    <name evidence="2" type="ORF">Sviol_60630</name>
</gene>
<evidence type="ECO:0000313" key="3">
    <source>
        <dbReference type="Proteomes" id="UP001050808"/>
    </source>
</evidence>
<name>A0ABQ3QWJ6_9ACTN</name>
<accession>A0ABQ3QWJ6</accession>
<keyword evidence="3" id="KW-1185">Reference proteome</keyword>
<reference evidence="2" key="1">
    <citation type="submission" date="2024-05" db="EMBL/GenBank/DDBJ databases">
        <title>Whole genome shotgun sequence of Streptomyces violascens NBRC 12920.</title>
        <authorList>
            <person name="Komaki H."/>
            <person name="Tamura T."/>
        </authorList>
    </citation>
    <scope>NUCLEOTIDE SEQUENCE</scope>
    <source>
        <strain evidence="2">NBRC 12920</strain>
    </source>
</reference>
<feature type="compositionally biased region" description="Polar residues" evidence="1">
    <location>
        <begin position="72"/>
        <end position="81"/>
    </location>
</feature>
<proteinExistence type="predicted"/>
<organism evidence="2 3">
    <name type="scientific">Streptomyces violascens</name>
    <dbReference type="NCBI Taxonomy" id="67381"/>
    <lineage>
        <taxon>Bacteria</taxon>
        <taxon>Bacillati</taxon>
        <taxon>Actinomycetota</taxon>
        <taxon>Actinomycetes</taxon>
        <taxon>Kitasatosporales</taxon>
        <taxon>Streptomycetaceae</taxon>
        <taxon>Streptomyces</taxon>
    </lineage>
</organism>
<dbReference type="Proteomes" id="UP001050808">
    <property type="component" value="Unassembled WGS sequence"/>
</dbReference>
<feature type="region of interest" description="Disordered" evidence="1">
    <location>
        <begin position="46"/>
        <end position="81"/>
    </location>
</feature>
<dbReference type="EMBL" id="BNDY01000017">
    <property type="protein sequence ID" value="GHI41655.1"/>
    <property type="molecule type" value="Genomic_DNA"/>
</dbReference>
<evidence type="ECO:0000256" key="1">
    <source>
        <dbReference type="SAM" id="MobiDB-lite"/>
    </source>
</evidence>